<protein>
    <submittedName>
        <fullName evidence="1">Uncharacterized protein</fullName>
    </submittedName>
</protein>
<evidence type="ECO:0000313" key="2">
    <source>
        <dbReference type="Proteomes" id="UP000230390"/>
    </source>
</evidence>
<gene>
    <name evidence="1" type="ORF">CR105_08110</name>
</gene>
<name>A0A2G8TGH8_9BURK</name>
<sequence length="125" mass="13435">MKRGLCSFKLDVVTVGRDIDGEDITSCVAGPETTMGAVKRTKLPTGGNQKIAFDTLNELLSKSVEFNNGGEPGQAPCIRMDEAIGLIAARLTCEPKRRTERAQQALATLVAKEVIVLKGEYLARA</sequence>
<dbReference type="AlphaFoldDB" id="A0A2G8TGH8"/>
<keyword evidence="2" id="KW-1185">Reference proteome</keyword>
<dbReference type="Proteomes" id="UP000230390">
    <property type="component" value="Unassembled WGS sequence"/>
</dbReference>
<comment type="caution">
    <text evidence="1">The sequence shown here is derived from an EMBL/GenBank/DDBJ whole genome shotgun (WGS) entry which is preliminary data.</text>
</comment>
<accession>A0A2G8TGH8</accession>
<proteinExistence type="predicted"/>
<dbReference type="EMBL" id="PDOC01000004">
    <property type="protein sequence ID" value="PIL45157.1"/>
    <property type="molecule type" value="Genomic_DNA"/>
</dbReference>
<organism evidence="1 2">
    <name type="scientific">Massilia eurypsychrophila</name>
    <dbReference type="NCBI Taxonomy" id="1485217"/>
    <lineage>
        <taxon>Bacteria</taxon>
        <taxon>Pseudomonadati</taxon>
        <taxon>Pseudomonadota</taxon>
        <taxon>Betaproteobacteria</taxon>
        <taxon>Burkholderiales</taxon>
        <taxon>Oxalobacteraceae</taxon>
        <taxon>Telluria group</taxon>
        <taxon>Massilia</taxon>
    </lineage>
</organism>
<evidence type="ECO:0000313" key="1">
    <source>
        <dbReference type="EMBL" id="PIL45157.1"/>
    </source>
</evidence>
<reference evidence="1 2" key="1">
    <citation type="submission" date="2017-10" db="EMBL/GenBank/DDBJ databases">
        <title>Massilia psychrophilum sp. nov., a novel purple-pigmented bacterium isolated from Tianshan glacier, Xinjiang Municipality, China.</title>
        <authorList>
            <person name="Wang H."/>
        </authorList>
    </citation>
    <scope>NUCLEOTIDE SEQUENCE [LARGE SCALE GENOMIC DNA]</scope>
    <source>
        <strain evidence="1 2">JCM 30074</strain>
    </source>
</reference>